<name>A0ABY2MH80_9LEPT</name>
<sequence>MDNKKEIITTSILTCPNCGNQKEEEMPNESCQYFYTCIKCNFFMKPKQGHCCVFCSYGTVTCPPKQMENKCC</sequence>
<comment type="caution">
    <text evidence="1">The sequence shown here is derived from an EMBL/GenBank/DDBJ whole genome shotgun (WGS) entry which is preliminary data.</text>
</comment>
<proteinExistence type="predicted"/>
<reference evidence="2" key="1">
    <citation type="journal article" date="2019" name="PLoS Negl. Trop. Dis.">
        <title>Revisiting the worldwide diversity of Leptospira species in the environment.</title>
        <authorList>
            <person name="Vincent A.T."/>
            <person name="Schiettekatte O."/>
            <person name="Bourhy P."/>
            <person name="Veyrier F.J."/>
            <person name="Picardeau M."/>
        </authorList>
    </citation>
    <scope>NUCLEOTIDE SEQUENCE [LARGE SCALE GENOMIC DNA]</scope>
    <source>
        <strain evidence="2">201702449</strain>
    </source>
</reference>
<protein>
    <submittedName>
        <fullName evidence="1">Uncharacterized protein</fullName>
    </submittedName>
</protein>
<dbReference type="InterPro" id="IPR047677">
    <property type="entry name" value="GDCCVxC"/>
</dbReference>
<gene>
    <name evidence="1" type="ORF">EHQ60_18575</name>
</gene>
<dbReference type="RefSeq" id="WP_135689177.1">
    <property type="nucleotide sequence ID" value="NZ_RQGI01000062.1"/>
</dbReference>
<accession>A0ABY2MH80</accession>
<keyword evidence="2" id="KW-1185">Reference proteome</keyword>
<evidence type="ECO:0000313" key="1">
    <source>
        <dbReference type="EMBL" id="TGL66529.1"/>
    </source>
</evidence>
<dbReference type="EMBL" id="RQGI01000062">
    <property type="protein sequence ID" value="TGL66529.1"/>
    <property type="molecule type" value="Genomic_DNA"/>
</dbReference>
<evidence type="ECO:0000313" key="2">
    <source>
        <dbReference type="Proteomes" id="UP000297352"/>
    </source>
</evidence>
<organism evidence="1 2">
    <name type="scientific">Leptospira levettii</name>
    <dbReference type="NCBI Taxonomy" id="2023178"/>
    <lineage>
        <taxon>Bacteria</taxon>
        <taxon>Pseudomonadati</taxon>
        <taxon>Spirochaetota</taxon>
        <taxon>Spirochaetia</taxon>
        <taxon>Leptospirales</taxon>
        <taxon>Leptospiraceae</taxon>
        <taxon>Leptospira</taxon>
    </lineage>
</organism>
<dbReference type="Proteomes" id="UP000297352">
    <property type="component" value="Unassembled WGS sequence"/>
</dbReference>
<dbReference type="NCBIfam" id="NF041374">
    <property type="entry name" value="GDCCVxC"/>
    <property type="match status" value="1"/>
</dbReference>